<dbReference type="RefSeq" id="WP_200088560.1">
    <property type="nucleotide sequence ID" value="NZ_CP054706.1"/>
</dbReference>
<reference evidence="2 3" key="1">
    <citation type="submission" date="2020-06" db="EMBL/GenBank/DDBJ databases">
        <title>Genomic analysis of Salicibibacter sp. NKC21-4.</title>
        <authorList>
            <person name="Oh Y.J."/>
        </authorList>
    </citation>
    <scope>NUCLEOTIDE SEQUENCE [LARGE SCALE GENOMIC DNA]</scope>
    <source>
        <strain evidence="2 3">NKC21-4</strain>
    </source>
</reference>
<dbReference type="KEGG" id="scib:HUG20_04600"/>
<feature type="repeat" description="TPR" evidence="1">
    <location>
        <begin position="177"/>
        <end position="210"/>
    </location>
</feature>
<keyword evidence="3" id="KW-1185">Reference proteome</keyword>
<dbReference type="PROSITE" id="PS50005">
    <property type="entry name" value="TPR"/>
    <property type="match status" value="1"/>
</dbReference>
<proteinExistence type="predicted"/>
<gene>
    <name evidence="2" type="ORF">HUG20_04600</name>
</gene>
<dbReference type="Proteomes" id="UP000595349">
    <property type="component" value="Chromosome"/>
</dbReference>
<evidence type="ECO:0000313" key="3">
    <source>
        <dbReference type="Proteomes" id="UP000595349"/>
    </source>
</evidence>
<sequence length="347" mass="40023">MSSQQHMQINPRLISMLAGEDVATIKNKPTLTMLPGVYGKLIHKHKRHIQKKYPENEHYLRCTHCNRKGKYDLQLVLVNNKNILEAEGNPDAREVMDWIQPTGYFRCKHCNSAGQWVNDNPVFPFELMGAVKKSSEGESRPGYYVGSHQLYDGTIPHWATDSEEHYLNKIEEGKDEAYVWNRLGNMYYSGGRPELSAAAHEHAIRLDPAQIESHFSIANLLAEMGEWTKASDHYRRMLIYAHAYTRLTPEKFRNMLANGLSESLKMYADSEGRVQFLPDGEENKEALQAAGLNQNNPNELIFHEMDLHPDDIESFYPLAEMYMGDQRMAISRRKRTLKLPRKKMKKA</sequence>
<dbReference type="EMBL" id="CP054706">
    <property type="protein sequence ID" value="QQK79238.1"/>
    <property type="molecule type" value="Genomic_DNA"/>
</dbReference>
<organism evidence="2 3">
    <name type="scientific">Salicibibacter cibi</name>
    <dbReference type="NCBI Taxonomy" id="2743001"/>
    <lineage>
        <taxon>Bacteria</taxon>
        <taxon>Bacillati</taxon>
        <taxon>Bacillota</taxon>
        <taxon>Bacilli</taxon>
        <taxon>Bacillales</taxon>
        <taxon>Bacillaceae</taxon>
        <taxon>Salicibibacter</taxon>
    </lineage>
</organism>
<keyword evidence="1" id="KW-0802">TPR repeat</keyword>
<evidence type="ECO:0008006" key="4">
    <source>
        <dbReference type="Google" id="ProtNLM"/>
    </source>
</evidence>
<dbReference type="InterPro" id="IPR019734">
    <property type="entry name" value="TPR_rpt"/>
</dbReference>
<dbReference type="Gene3D" id="1.25.40.10">
    <property type="entry name" value="Tetratricopeptide repeat domain"/>
    <property type="match status" value="1"/>
</dbReference>
<evidence type="ECO:0000256" key="1">
    <source>
        <dbReference type="PROSITE-ProRule" id="PRU00339"/>
    </source>
</evidence>
<dbReference type="AlphaFoldDB" id="A0A7T6Z998"/>
<name>A0A7T6Z998_9BACI</name>
<dbReference type="SUPFAM" id="SSF48452">
    <property type="entry name" value="TPR-like"/>
    <property type="match status" value="1"/>
</dbReference>
<dbReference type="SMART" id="SM00028">
    <property type="entry name" value="TPR"/>
    <property type="match status" value="2"/>
</dbReference>
<protein>
    <recommendedName>
        <fullName evidence="4">Tetratricopeptide repeat protein</fullName>
    </recommendedName>
</protein>
<dbReference type="InterPro" id="IPR011990">
    <property type="entry name" value="TPR-like_helical_dom_sf"/>
</dbReference>
<evidence type="ECO:0000313" key="2">
    <source>
        <dbReference type="EMBL" id="QQK79238.1"/>
    </source>
</evidence>
<accession>A0A7T6Z998</accession>